<keyword evidence="7 9" id="KW-1133">Transmembrane helix</keyword>
<dbReference type="InterPro" id="IPR003593">
    <property type="entry name" value="AAA+_ATPase"/>
</dbReference>
<gene>
    <name evidence="13" type="ORF">CFAM422_006623</name>
</gene>
<dbReference type="GO" id="GO:0140359">
    <property type="term" value="F:ABC-type transporter activity"/>
    <property type="evidence" value="ECO:0007669"/>
    <property type="project" value="InterPro"/>
</dbReference>
<dbReference type="PROSITE" id="PS50893">
    <property type="entry name" value="ABC_TRANSPORTER_2"/>
    <property type="match status" value="1"/>
</dbReference>
<dbReference type="SUPFAM" id="SSF90123">
    <property type="entry name" value="ABC transporter transmembrane region"/>
    <property type="match status" value="1"/>
</dbReference>
<feature type="transmembrane region" description="Helical" evidence="9">
    <location>
        <begin position="441"/>
        <end position="463"/>
    </location>
</feature>
<dbReference type="InterPro" id="IPR017871">
    <property type="entry name" value="ABC_transporter-like_CS"/>
</dbReference>
<feature type="transmembrane region" description="Helical" evidence="9">
    <location>
        <begin position="654"/>
        <end position="675"/>
    </location>
</feature>
<dbReference type="InterPro" id="IPR027417">
    <property type="entry name" value="P-loop_NTPase"/>
</dbReference>
<feature type="chain" id="PRO_5040208338" evidence="10">
    <location>
        <begin position="20"/>
        <end position="883"/>
    </location>
</feature>
<dbReference type="SMART" id="SM00382">
    <property type="entry name" value="AAA"/>
    <property type="match status" value="2"/>
</dbReference>
<dbReference type="CDD" id="cd18580">
    <property type="entry name" value="ABC_6TM_ABCC_D2"/>
    <property type="match status" value="1"/>
</dbReference>
<dbReference type="Proteomes" id="UP000801864">
    <property type="component" value="Unassembled WGS sequence"/>
</dbReference>
<evidence type="ECO:0000256" key="2">
    <source>
        <dbReference type="ARBA" id="ARBA00022448"/>
    </source>
</evidence>
<evidence type="ECO:0000256" key="8">
    <source>
        <dbReference type="ARBA" id="ARBA00023136"/>
    </source>
</evidence>
<evidence type="ECO:0000259" key="11">
    <source>
        <dbReference type="PROSITE" id="PS50893"/>
    </source>
</evidence>
<keyword evidence="6" id="KW-0067">ATP-binding</keyword>
<keyword evidence="14" id="KW-1185">Reference proteome</keyword>
<keyword evidence="4 9" id="KW-0812">Transmembrane</keyword>
<feature type="transmembrane region" description="Helical" evidence="9">
    <location>
        <begin position="487"/>
        <end position="508"/>
    </location>
</feature>
<feature type="domain" description="ABC transmembrane type-1" evidence="12">
    <location>
        <begin position="532"/>
        <end position="683"/>
    </location>
</feature>
<evidence type="ECO:0000256" key="7">
    <source>
        <dbReference type="ARBA" id="ARBA00022989"/>
    </source>
</evidence>
<dbReference type="SUPFAM" id="SSF52540">
    <property type="entry name" value="P-loop containing nucleoside triphosphate hydrolases"/>
    <property type="match status" value="2"/>
</dbReference>
<evidence type="ECO:0000259" key="12">
    <source>
        <dbReference type="PROSITE" id="PS50929"/>
    </source>
</evidence>
<evidence type="ECO:0000313" key="14">
    <source>
        <dbReference type="Proteomes" id="UP000801864"/>
    </source>
</evidence>
<dbReference type="Gene3D" id="3.40.50.300">
    <property type="entry name" value="P-loop containing nucleotide triphosphate hydrolases"/>
    <property type="match status" value="2"/>
</dbReference>
<comment type="caution">
    <text evidence="13">The sequence shown here is derived from an EMBL/GenBank/DDBJ whole genome shotgun (WGS) entry which is preliminary data.</text>
</comment>
<evidence type="ECO:0000256" key="3">
    <source>
        <dbReference type="ARBA" id="ARBA00022475"/>
    </source>
</evidence>
<evidence type="ECO:0000256" key="10">
    <source>
        <dbReference type="SAM" id="SignalP"/>
    </source>
</evidence>
<organism evidence="13 14">
    <name type="scientific">Trichoderma lentiforme</name>
    <dbReference type="NCBI Taxonomy" id="1567552"/>
    <lineage>
        <taxon>Eukaryota</taxon>
        <taxon>Fungi</taxon>
        <taxon>Dikarya</taxon>
        <taxon>Ascomycota</taxon>
        <taxon>Pezizomycotina</taxon>
        <taxon>Sordariomycetes</taxon>
        <taxon>Hypocreomycetidae</taxon>
        <taxon>Hypocreales</taxon>
        <taxon>Hypocreaceae</taxon>
        <taxon>Trichoderma</taxon>
    </lineage>
</organism>
<dbReference type="FunFam" id="1.20.1560.10:FF:000296">
    <property type="entry name" value="ABC multidrug transporter (Eurofung)"/>
    <property type="match status" value="1"/>
</dbReference>
<dbReference type="InterPro" id="IPR044726">
    <property type="entry name" value="ABCC_6TM_D2"/>
</dbReference>
<dbReference type="InterPro" id="IPR036640">
    <property type="entry name" value="ABC1_TM_sf"/>
</dbReference>
<evidence type="ECO:0000256" key="6">
    <source>
        <dbReference type="ARBA" id="ARBA00022840"/>
    </source>
</evidence>
<dbReference type="Gene3D" id="1.20.1560.10">
    <property type="entry name" value="ABC transporter type 1, transmembrane domain"/>
    <property type="match status" value="2"/>
</dbReference>
<keyword evidence="5" id="KW-0547">Nucleotide-binding</keyword>
<reference evidence="13 14" key="1">
    <citation type="submission" date="2018-06" db="EMBL/GenBank/DDBJ databases">
        <title>Genome analysis of cellulolytic fungus Trichoderma lentiforme CFAM-422.</title>
        <authorList>
            <person name="Steindorff A.S."/>
            <person name="Formighieri E.F."/>
            <person name="Midorikawa G.E.O."/>
            <person name="Tamietti M.S."/>
            <person name="Ramos E.Z."/>
            <person name="Silva A.S."/>
            <person name="Bon E.P.S."/>
            <person name="Mendes T.D."/>
            <person name="Damaso M.C.T."/>
            <person name="Favaro L.C.L."/>
        </authorList>
    </citation>
    <scope>NUCLEOTIDE SEQUENCE [LARGE SCALE GENOMIC DNA]</scope>
    <source>
        <strain evidence="13 14">CFAM-422</strain>
    </source>
</reference>
<keyword evidence="3" id="KW-1003">Cell membrane</keyword>
<dbReference type="GO" id="GO:0005886">
    <property type="term" value="C:plasma membrane"/>
    <property type="evidence" value="ECO:0007669"/>
    <property type="project" value="UniProtKB-SubCell"/>
</dbReference>
<evidence type="ECO:0000256" key="1">
    <source>
        <dbReference type="ARBA" id="ARBA00004651"/>
    </source>
</evidence>
<protein>
    <submittedName>
        <fullName evidence="13">Canalicular multispecific organic anion transporter 1</fullName>
    </submittedName>
</protein>
<feature type="transmembrane region" description="Helical" evidence="9">
    <location>
        <begin position="520"/>
        <end position="538"/>
    </location>
</feature>
<proteinExistence type="predicted"/>
<dbReference type="PROSITE" id="PS50929">
    <property type="entry name" value="ABC_TM1F"/>
    <property type="match status" value="1"/>
</dbReference>
<dbReference type="Pfam" id="PF00005">
    <property type="entry name" value="ABC_tran"/>
    <property type="match status" value="2"/>
</dbReference>
<sequence>MPVVIILVFIGATLPLSASTSTAQRLWVEKVEDRLRLTSHVLENIKAVKMLGLSEKLSSIIQGLRHAEIVASAAFRKLLIWRIVLSQSPTDLAPIATFTLYVTSTESFGGPSVDLEKVSIGSHPHEDLVEFHNQNFGWKDVKNPVLRNIDLNIRHGAFTAIVGPVGSGKSTLLESILGESLATEGSTKRNFATIGYCSQTPWLQSHTVRENIIGNMEFDKDWYKTVIWACGIEEDLSRLAQGDKTPVGSNGLNLSGGQKQRISLARALYSRCRVVILDDVFSGVDATATEKIASRLFEANGLFRNMRTTVVFTTHSSKEKITTKVKYTCLISNDSLFLIGLLLPYADQIVILADGRISEKGALKDLIAGSSYIQAMNVKTPSACNEEIVASDEQASIRGFSHILGVDEEEESVPDSAESTLNELSEDDTARQKGDFSDYTYYLRATGFPVAVGFLGTVAFWAFCRQFPTVWVDWWTAANERNPEAGVGMYLGVYAFLGVIGVVFMTCACCRDMDLIDMDLPMQALNFVAAQIVILAVYAKYLAITIPFVAGLVYITQKFYLRTSRQLRLLDIEAKAPLYTHFLELVSGAVTVRAFGWQAAFDDVCVSLLNFSQRPVYLLNCIQQCLQFFLDMMVAVVTISLMAMVVFMRDSFDPGSVGVALVMVMTFNSNLMLLIRFWTLMETSIGAISRIKSYVATTKPEEIAEDMQPLPAEWPSTGSIKLSQLEAGHSMTSAPVLKSLTMSINPGEKIAICGPSGSGKTTLALSLLRMVETQQGSIEIDGVDLSMHSRSEIRQRLNVVTQEPFIMPRDVRFNIDPLQNSSDESMIAALQRLGLWESMKSEGGLDMPLKTTSWSAGQRQLLCLARAMVRRGKVLILDEATSR</sequence>
<accession>A0A9P4XE57</accession>
<evidence type="ECO:0000313" key="13">
    <source>
        <dbReference type="EMBL" id="KAF3069893.1"/>
    </source>
</evidence>
<dbReference type="PANTHER" id="PTHR24223">
    <property type="entry name" value="ATP-BINDING CASSETTE SUB-FAMILY C"/>
    <property type="match status" value="1"/>
</dbReference>
<dbReference type="GO" id="GO:0005524">
    <property type="term" value="F:ATP binding"/>
    <property type="evidence" value="ECO:0007669"/>
    <property type="project" value="UniProtKB-KW"/>
</dbReference>
<keyword evidence="10" id="KW-0732">Signal</keyword>
<dbReference type="EMBL" id="QLNT01000011">
    <property type="protein sequence ID" value="KAF3069893.1"/>
    <property type="molecule type" value="Genomic_DNA"/>
</dbReference>
<keyword evidence="2" id="KW-0813">Transport</keyword>
<evidence type="ECO:0000256" key="9">
    <source>
        <dbReference type="SAM" id="Phobius"/>
    </source>
</evidence>
<dbReference type="InterPro" id="IPR050173">
    <property type="entry name" value="ABC_transporter_C-like"/>
</dbReference>
<dbReference type="Pfam" id="PF00664">
    <property type="entry name" value="ABC_membrane"/>
    <property type="match status" value="1"/>
</dbReference>
<dbReference type="InterPro" id="IPR011527">
    <property type="entry name" value="ABC1_TM_dom"/>
</dbReference>
<dbReference type="InterPro" id="IPR003439">
    <property type="entry name" value="ABC_transporter-like_ATP-bd"/>
</dbReference>
<evidence type="ECO:0000256" key="5">
    <source>
        <dbReference type="ARBA" id="ARBA00022741"/>
    </source>
</evidence>
<feature type="transmembrane region" description="Helical" evidence="9">
    <location>
        <begin position="628"/>
        <end position="648"/>
    </location>
</feature>
<dbReference type="PROSITE" id="PS00211">
    <property type="entry name" value="ABC_TRANSPORTER_1"/>
    <property type="match status" value="1"/>
</dbReference>
<keyword evidence="8 9" id="KW-0472">Membrane</keyword>
<dbReference type="AlphaFoldDB" id="A0A9P4XE57"/>
<dbReference type="GO" id="GO:0016887">
    <property type="term" value="F:ATP hydrolysis activity"/>
    <property type="evidence" value="ECO:0007669"/>
    <property type="project" value="InterPro"/>
</dbReference>
<feature type="domain" description="ABC transporter" evidence="11">
    <location>
        <begin position="131"/>
        <end position="379"/>
    </location>
</feature>
<dbReference type="PANTHER" id="PTHR24223:SF404">
    <property type="entry name" value="ABC MULTIDRUG TRANSPORTER (EUROFUNG)-RELATED"/>
    <property type="match status" value="1"/>
</dbReference>
<dbReference type="CDD" id="cd03250">
    <property type="entry name" value="ABCC_MRP_domain1"/>
    <property type="match status" value="1"/>
</dbReference>
<comment type="subcellular location">
    <subcellularLocation>
        <location evidence="1">Cell membrane</location>
        <topology evidence="1">Multi-pass membrane protein</topology>
    </subcellularLocation>
</comment>
<evidence type="ECO:0000256" key="4">
    <source>
        <dbReference type="ARBA" id="ARBA00022692"/>
    </source>
</evidence>
<name>A0A9P4XE57_9HYPO</name>
<feature type="signal peptide" evidence="10">
    <location>
        <begin position="1"/>
        <end position="19"/>
    </location>
</feature>